<feature type="transmembrane region" description="Helical" evidence="14">
    <location>
        <begin position="37"/>
        <end position="58"/>
    </location>
</feature>
<keyword evidence="7" id="KW-0479">Metal-binding</keyword>
<dbReference type="Gene3D" id="1.20.1440.230">
    <property type="entry name" value="NADH-ubiquinone oxidoreductase 51kDa subunit, iron-sulphur binding domain"/>
    <property type="match status" value="1"/>
</dbReference>
<dbReference type="SUPFAM" id="SSF142019">
    <property type="entry name" value="Nqo1 FMN-binding domain-like"/>
    <property type="match status" value="1"/>
</dbReference>
<dbReference type="GO" id="GO:0051287">
    <property type="term" value="F:NAD binding"/>
    <property type="evidence" value="ECO:0007669"/>
    <property type="project" value="InterPro"/>
</dbReference>
<reference evidence="17" key="1">
    <citation type="journal article" date="2013" name="Genome Announc.">
        <title>Genome sequence of the basidiomycetous yeast Pseudozyma antarctica T-34, a producer of the glycolipid biosurfactants mannosylerythritol lipids.</title>
        <authorList>
            <person name="Morita T."/>
            <person name="Koike H."/>
            <person name="Koyama Y."/>
            <person name="Hagiwara H."/>
            <person name="Ito E."/>
            <person name="Fukuoka T."/>
            <person name="Imura T."/>
            <person name="Machida M."/>
            <person name="Kitamoto D."/>
        </authorList>
    </citation>
    <scope>NUCLEOTIDE SEQUENCE [LARGE SCALE GENOMIC DNA]</scope>
    <source>
        <strain evidence="17">T-34</strain>
    </source>
</reference>
<keyword evidence="8" id="KW-1278">Translocase</keyword>
<evidence type="ECO:0000256" key="14">
    <source>
        <dbReference type="SAM" id="Phobius"/>
    </source>
</evidence>
<sequence length="715" mass="78440">MDSEVSEKRGRGGRGVEFCCLSYPLVKAGAYLIPIEFGFVAGCIIVLSTTTPTIVAAVDTLPHIFSLVLLILAIITLAWQVIGLATVRIEMSSIYRLYIRLNFLLVLITAATAAIGTVVIATKHKQSTEVCTRIYGNPPLNSSNGVSVPGLDSFAPGEHICNYVMWAQTAAMGGLTLILFLTQRAYGQKQRNALQQLQDHDEEESYIMQRASLVARGAARSAKSLNNVAKIACATPSQARGLATVTDTPVRSFGGLRDQDRIFQNAYMRHDHGLKGAKARGDWHRTKDILLKGHDWIIQQMKDSGMRGRGGAGFPSGLKWSFMNKPGWEKDPRPRYLVINADEGEPGTCKDREIMRGDPHKLIEGCLVAGRAMNANAAYIYVRGEFYLEVAHLQHAIKEAYADGLIGKNACGSGYDFDVYVHKGAGAYICGEETALIESLEGKQGKPRLKPPFPADVGVFGCPTTVANVETVAAAPTIIRRGPTWFAGFGRDKNQGTKLFAISGHVNNPCVVEEEMSIPLKELIERHCGGVRGGWDNLLGIVPGGSSVPILPKHKCEEVLMDFDSLRENQSSLGTGAVIVMDKSTDVVQAISRFAKFYKHESCGQCTPCREGTTWLANMMERFEEGRGNNREIDMIYELTKQMEGHTICALADAAAWPIQGLLRWFRPEIEERMRLYQEKNGPVLVGGRRLKDMDPDYAFPANMGTPLSPKALTQ</sequence>
<keyword evidence="6" id="KW-0288">FMN</keyword>
<evidence type="ECO:0000256" key="5">
    <source>
        <dbReference type="ARBA" id="ARBA00022630"/>
    </source>
</evidence>
<evidence type="ECO:0000256" key="8">
    <source>
        <dbReference type="ARBA" id="ARBA00022967"/>
    </source>
</evidence>
<keyword evidence="11" id="KW-0520">NAD</keyword>
<feature type="transmembrane region" description="Helical" evidence="14">
    <location>
        <begin position="64"/>
        <end position="85"/>
    </location>
</feature>
<evidence type="ECO:0000256" key="2">
    <source>
        <dbReference type="ARBA" id="ARBA00001966"/>
    </source>
</evidence>
<keyword evidence="9" id="KW-0408">Iron</keyword>
<gene>
    <name evidence="16" type="ORF">PANT_9d00361</name>
</gene>
<keyword evidence="4" id="KW-0004">4Fe-4S</keyword>
<dbReference type="Pfam" id="PF01512">
    <property type="entry name" value="Complex1_51K"/>
    <property type="match status" value="1"/>
</dbReference>
<dbReference type="InterPro" id="IPR050837">
    <property type="entry name" value="ComplexI_51kDa_subunit"/>
</dbReference>
<evidence type="ECO:0000256" key="4">
    <source>
        <dbReference type="ARBA" id="ARBA00022485"/>
    </source>
</evidence>
<dbReference type="PROSITE" id="PS00644">
    <property type="entry name" value="COMPLEX1_51K_1"/>
    <property type="match status" value="1"/>
</dbReference>
<dbReference type="InterPro" id="IPR019575">
    <property type="entry name" value="Nuop51_4Fe4S-bd"/>
</dbReference>
<dbReference type="Pfam" id="PF22461">
    <property type="entry name" value="SLBB_2"/>
    <property type="match status" value="1"/>
</dbReference>
<dbReference type="PANTHER" id="PTHR11780:SF10">
    <property type="entry name" value="NADH DEHYDROGENASE [UBIQUINONE] FLAVOPROTEIN 1, MITOCHONDRIAL"/>
    <property type="match status" value="1"/>
</dbReference>
<dbReference type="GO" id="GO:0010181">
    <property type="term" value="F:FMN binding"/>
    <property type="evidence" value="ECO:0007669"/>
    <property type="project" value="InterPro"/>
</dbReference>
<dbReference type="Gene3D" id="3.40.50.11540">
    <property type="entry name" value="NADH-ubiquinone oxidoreductase 51kDa subunit"/>
    <property type="match status" value="1"/>
</dbReference>
<dbReference type="SUPFAM" id="SSF140490">
    <property type="entry name" value="Nqo1C-terminal domain-like"/>
    <property type="match status" value="1"/>
</dbReference>
<dbReference type="STRING" id="1151754.M9M1P9"/>
<dbReference type="NCBIfam" id="NF010120">
    <property type="entry name" value="PRK13596.1"/>
    <property type="match status" value="1"/>
</dbReference>
<evidence type="ECO:0000313" key="17">
    <source>
        <dbReference type="Proteomes" id="UP000011976"/>
    </source>
</evidence>
<dbReference type="Gene3D" id="3.10.20.600">
    <property type="match status" value="1"/>
</dbReference>
<comment type="similarity">
    <text evidence="3">Belongs to the complex I 51 kDa subunit family.</text>
</comment>
<evidence type="ECO:0000256" key="11">
    <source>
        <dbReference type="ARBA" id="ARBA00023027"/>
    </source>
</evidence>
<feature type="domain" description="NADH-ubiquinone oxidoreductase 51kDa subunit iron-sulphur binding" evidence="15">
    <location>
        <begin position="588"/>
        <end position="633"/>
    </location>
</feature>
<dbReference type="SUPFAM" id="SSF142984">
    <property type="entry name" value="Nqo1 middle domain-like"/>
    <property type="match status" value="1"/>
</dbReference>
<name>M9M1P9_PSEA3</name>
<dbReference type="SMART" id="SM00928">
    <property type="entry name" value="NADH_4Fe-4S"/>
    <property type="match status" value="1"/>
</dbReference>
<comment type="cofactor">
    <cofactor evidence="2">
        <name>[4Fe-4S] cluster</name>
        <dbReference type="ChEBI" id="CHEBI:49883"/>
    </cofactor>
</comment>
<evidence type="ECO:0000256" key="1">
    <source>
        <dbReference type="ARBA" id="ARBA00001917"/>
    </source>
</evidence>
<dbReference type="NCBIfam" id="TIGR01959">
    <property type="entry name" value="nuoF_fam"/>
    <property type="match status" value="1"/>
</dbReference>
<dbReference type="InterPro" id="IPR011537">
    <property type="entry name" value="NADH-UbQ_OxRdtase_suF"/>
</dbReference>
<keyword evidence="5" id="KW-0285">Flavoprotein</keyword>
<protein>
    <recommendedName>
        <fullName evidence="13">NADH-ubiquinone oxidoreductase 51 kDa subunit, mitochondrial</fullName>
    </recommendedName>
</protein>
<dbReference type="Pfam" id="PF10589">
    <property type="entry name" value="NADH_4Fe-4S"/>
    <property type="match status" value="1"/>
</dbReference>
<dbReference type="FunFam" id="3.10.20.600:FF:000001">
    <property type="entry name" value="NADH dehydrogenase [ubiquinone] flavoprotein 1, mitochondrial"/>
    <property type="match status" value="1"/>
</dbReference>
<keyword evidence="14" id="KW-0812">Transmembrane</keyword>
<dbReference type="OrthoDB" id="42889at2759"/>
<evidence type="ECO:0000256" key="13">
    <source>
        <dbReference type="ARBA" id="ARBA00072764"/>
    </source>
</evidence>
<dbReference type="GO" id="GO:0005739">
    <property type="term" value="C:mitochondrion"/>
    <property type="evidence" value="ECO:0007669"/>
    <property type="project" value="UniProtKB-ARBA"/>
</dbReference>
<evidence type="ECO:0000256" key="12">
    <source>
        <dbReference type="ARBA" id="ARBA00063883"/>
    </source>
</evidence>
<evidence type="ECO:0000256" key="3">
    <source>
        <dbReference type="ARBA" id="ARBA00007523"/>
    </source>
</evidence>
<dbReference type="GO" id="GO:0046872">
    <property type="term" value="F:metal ion binding"/>
    <property type="evidence" value="ECO:0007669"/>
    <property type="project" value="UniProtKB-KW"/>
</dbReference>
<keyword evidence="14" id="KW-1133">Transmembrane helix</keyword>
<dbReference type="GO" id="GO:0051539">
    <property type="term" value="F:4 iron, 4 sulfur cluster binding"/>
    <property type="evidence" value="ECO:0007669"/>
    <property type="project" value="UniProtKB-KW"/>
</dbReference>
<dbReference type="PANTHER" id="PTHR11780">
    <property type="entry name" value="NADH-UBIQUINONE OXIDOREDUCTASE FLAVOPROTEIN 1 NDUFV1"/>
    <property type="match status" value="1"/>
</dbReference>
<evidence type="ECO:0000256" key="9">
    <source>
        <dbReference type="ARBA" id="ARBA00023004"/>
    </source>
</evidence>
<evidence type="ECO:0000256" key="7">
    <source>
        <dbReference type="ARBA" id="ARBA00022723"/>
    </source>
</evidence>
<evidence type="ECO:0000259" key="15">
    <source>
        <dbReference type="SMART" id="SM00928"/>
    </source>
</evidence>
<organism evidence="16 17">
    <name type="scientific">Pseudozyma antarctica (strain T-34)</name>
    <name type="common">Yeast</name>
    <name type="synonym">Candida antarctica</name>
    <dbReference type="NCBI Taxonomy" id="1151754"/>
    <lineage>
        <taxon>Eukaryota</taxon>
        <taxon>Fungi</taxon>
        <taxon>Dikarya</taxon>
        <taxon>Basidiomycota</taxon>
        <taxon>Ustilaginomycotina</taxon>
        <taxon>Ustilaginomycetes</taxon>
        <taxon>Ustilaginales</taxon>
        <taxon>Ustilaginaceae</taxon>
        <taxon>Moesziomyces</taxon>
    </lineage>
</organism>
<dbReference type="InterPro" id="IPR037225">
    <property type="entry name" value="Nuo51_FMN-bd_sf"/>
</dbReference>
<dbReference type="Proteomes" id="UP000011976">
    <property type="component" value="Unassembled WGS sequence"/>
</dbReference>
<dbReference type="PROSITE" id="PS00645">
    <property type="entry name" value="COMPLEX1_51K_2"/>
    <property type="match status" value="1"/>
</dbReference>
<dbReference type="InterPro" id="IPR011538">
    <property type="entry name" value="Nuo51_FMN-bd"/>
</dbReference>
<comment type="subunit">
    <text evidence="12">Complex I is composed of about 40 different subunits. This is a component of the flavoprotein-sulfur (FP) fragment of the enzyme.</text>
</comment>
<proteinExistence type="inferred from homology"/>
<dbReference type="FunFam" id="1.20.1440.230:FF:000001">
    <property type="entry name" value="Mitochondrial NADH dehydrogenase flavoprotein 1"/>
    <property type="match status" value="1"/>
</dbReference>
<evidence type="ECO:0000313" key="16">
    <source>
        <dbReference type="EMBL" id="GAC73970.1"/>
    </source>
</evidence>
<evidence type="ECO:0000256" key="6">
    <source>
        <dbReference type="ARBA" id="ARBA00022643"/>
    </source>
</evidence>
<evidence type="ECO:0000256" key="10">
    <source>
        <dbReference type="ARBA" id="ARBA00023014"/>
    </source>
</evidence>
<keyword evidence="14" id="KW-0472">Membrane</keyword>
<dbReference type="AlphaFoldDB" id="M9M1P9"/>
<dbReference type="InterPro" id="IPR001949">
    <property type="entry name" value="NADH-UbQ_OxRdtase_51kDa_CS"/>
</dbReference>
<dbReference type="InterPro" id="IPR054765">
    <property type="entry name" value="SLBB_dom"/>
</dbReference>
<dbReference type="GO" id="GO:0008137">
    <property type="term" value="F:NADH dehydrogenase (ubiquinone) activity"/>
    <property type="evidence" value="ECO:0007669"/>
    <property type="project" value="InterPro"/>
</dbReference>
<dbReference type="InterPro" id="IPR037207">
    <property type="entry name" value="Nuop51_4Fe4S-bd_sf"/>
</dbReference>
<keyword evidence="10" id="KW-0411">Iron-sulfur</keyword>
<feature type="transmembrane region" description="Helical" evidence="14">
    <location>
        <begin position="97"/>
        <end position="120"/>
    </location>
</feature>
<comment type="cofactor">
    <cofactor evidence="1">
        <name>FMN</name>
        <dbReference type="ChEBI" id="CHEBI:58210"/>
    </cofactor>
</comment>
<dbReference type="FunFam" id="3.40.50.11540:FF:000001">
    <property type="entry name" value="NADH dehydrogenase [ubiquinone] flavoprotein 1, mitochondrial"/>
    <property type="match status" value="1"/>
</dbReference>
<dbReference type="EMBL" id="DF196775">
    <property type="protein sequence ID" value="GAC73970.1"/>
    <property type="molecule type" value="Genomic_DNA"/>
</dbReference>
<accession>M9M1P9</accession>